<organism evidence="2 3">
    <name type="scientific">Gemmobacter denitrificans</name>
    <dbReference type="NCBI Taxonomy" id="3123040"/>
    <lineage>
        <taxon>Bacteria</taxon>
        <taxon>Pseudomonadati</taxon>
        <taxon>Pseudomonadota</taxon>
        <taxon>Alphaproteobacteria</taxon>
        <taxon>Rhodobacterales</taxon>
        <taxon>Paracoccaceae</taxon>
        <taxon>Gemmobacter</taxon>
    </lineage>
</organism>
<feature type="transmembrane region" description="Helical" evidence="1">
    <location>
        <begin position="275"/>
        <end position="293"/>
    </location>
</feature>
<protein>
    <submittedName>
        <fullName evidence="2">MFS transporter</fullName>
    </submittedName>
</protein>
<comment type="caution">
    <text evidence="2">The sequence shown here is derived from an EMBL/GenBank/DDBJ whole genome shotgun (WGS) entry which is preliminary data.</text>
</comment>
<dbReference type="EMBL" id="JBALHR010000003">
    <property type="protein sequence ID" value="MEH7827760.1"/>
    <property type="molecule type" value="Genomic_DNA"/>
</dbReference>
<feature type="transmembrane region" description="Helical" evidence="1">
    <location>
        <begin position="99"/>
        <end position="122"/>
    </location>
</feature>
<dbReference type="Gene3D" id="1.20.1250.20">
    <property type="entry name" value="MFS general substrate transporter like domains"/>
    <property type="match status" value="2"/>
</dbReference>
<dbReference type="InterPro" id="IPR036259">
    <property type="entry name" value="MFS_trans_sf"/>
</dbReference>
<feature type="transmembrane region" description="Helical" evidence="1">
    <location>
        <begin position="32"/>
        <end position="53"/>
    </location>
</feature>
<feature type="transmembrane region" description="Helical" evidence="1">
    <location>
        <begin position="299"/>
        <end position="318"/>
    </location>
</feature>
<dbReference type="Pfam" id="PF13347">
    <property type="entry name" value="MFS_2"/>
    <property type="match status" value="1"/>
</dbReference>
<dbReference type="SUPFAM" id="SSF103473">
    <property type="entry name" value="MFS general substrate transporter"/>
    <property type="match status" value="1"/>
</dbReference>
<evidence type="ECO:0000313" key="2">
    <source>
        <dbReference type="EMBL" id="MEH7827760.1"/>
    </source>
</evidence>
<dbReference type="Proteomes" id="UP001431963">
    <property type="component" value="Unassembled WGS sequence"/>
</dbReference>
<feature type="transmembrane region" description="Helical" evidence="1">
    <location>
        <begin position="212"/>
        <end position="233"/>
    </location>
</feature>
<keyword evidence="1" id="KW-1133">Transmembrane helix</keyword>
<accession>A0ABU8BSU3</accession>
<keyword evidence="1" id="KW-0472">Membrane</keyword>
<evidence type="ECO:0000313" key="3">
    <source>
        <dbReference type="Proteomes" id="UP001431963"/>
    </source>
</evidence>
<proteinExistence type="predicted"/>
<dbReference type="RefSeq" id="WP_335421063.1">
    <property type="nucleotide sequence ID" value="NZ_JBALHR010000003.1"/>
</dbReference>
<feature type="transmembrane region" description="Helical" evidence="1">
    <location>
        <begin position="380"/>
        <end position="399"/>
    </location>
</feature>
<keyword evidence="3" id="KW-1185">Reference proteome</keyword>
<gene>
    <name evidence="2" type="ORF">V6590_06345</name>
</gene>
<feature type="transmembrane region" description="Helical" evidence="1">
    <location>
        <begin position="338"/>
        <end position="360"/>
    </location>
</feature>
<name>A0ABU8BSU3_9RHOB</name>
<feature type="transmembrane region" description="Helical" evidence="1">
    <location>
        <begin position="168"/>
        <end position="187"/>
    </location>
</feature>
<feature type="transmembrane region" description="Helical" evidence="1">
    <location>
        <begin position="143"/>
        <end position="162"/>
    </location>
</feature>
<evidence type="ECO:0000256" key="1">
    <source>
        <dbReference type="SAM" id="Phobius"/>
    </source>
</evidence>
<sequence>MTDQVGLWRWSGFAAVLAMAGLPIYIHAPAYYAAQHGIGLGVLGVVLAALRLVDVVQDPALGWLAERSRAWRSQGVALAVLVMAVAMLALFWPNLPLAALPWFALSMFALFTAWSFLSIVFYAEGVARAVRLGPEGHLRLAGWREGGALVGVCLAAVAPLVLTGFAQPYALFAAGFALLALLTLWTMRGEWRGGAALPPDFRGLLADPGVRGLLLLALANGAPAAVSSTLFLFFVEDRLQSPSAAGPLLLLFFLSAAVAVPLWTRAAARHGIRHVLTAAMLLALVAFSVTLSLGAGDVAIFAVISALSGAAMGADLSLLPAQFARQLARSGGAEAAGFALWSFMSKLTLGLAALVLLPVLDLQGFRPGQPNDAKALVALTLAYGGLPCLLKLVSLALLWRLDLTEASHA</sequence>
<reference evidence="2" key="1">
    <citation type="submission" date="2024-02" db="EMBL/GenBank/DDBJ databases">
        <title>Genome sequences of strain Gemmobacter sp. JM10B15.</title>
        <authorList>
            <person name="Zhang M."/>
        </authorList>
    </citation>
    <scope>NUCLEOTIDE SEQUENCE</scope>
    <source>
        <strain evidence="2">JM10B15</strain>
    </source>
</reference>
<feature type="transmembrane region" description="Helical" evidence="1">
    <location>
        <begin position="74"/>
        <end position="93"/>
    </location>
</feature>
<keyword evidence="1" id="KW-0812">Transmembrane</keyword>
<feature type="transmembrane region" description="Helical" evidence="1">
    <location>
        <begin position="245"/>
        <end position="263"/>
    </location>
</feature>
<feature type="transmembrane region" description="Helical" evidence="1">
    <location>
        <begin position="7"/>
        <end position="26"/>
    </location>
</feature>